<dbReference type="GeneID" id="3550202"/>
<dbReference type="PaxDb" id="353153-Q4DUJ0"/>
<accession>Q4DUJ0</accession>
<dbReference type="RefSeq" id="XP_818048.1">
    <property type="nucleotide sequence ID" value="XM_812955.1"/>
</dbReference>
<dbReference type="Proteomes" id="UP000002296">
    <property type="component" value="Unassembled WGS sequence"/>
</dbReference>
<name>Q4DUJ0_TRYCC</name>
<evidence type="ECO:0000313" key="2">
    <source>
        <dbReference type="Proteomes" id="UP000002296"/>
    </source>
</evidence>
<dbReference type="KEGG" id="tcr:511771.199"/>
<comment type="caution">
    <text evidence="1">The sequence shown here is derived from an EMBL/GenBank/DDBJ whole genome shotgun (WGS) entry which is preliminary data.</text>
</comment>
<organism evidence="1 2">
    <name type="scientific">Trypanosoma cruzi (strain CL Brener)</name>
    <dbReference type="NCBI Taxonomy" id="353153"/>
    <lineage>
        <taxon>Eukaryota</taxon>
        <taxon>Discoba</taxon>
        <taxon>Euglenozoa</taxon>
        <taxon>Kinetoplastea</taxon>
        <taxon>Metakinetoplastina</taxon>
        <taxon>Trypanosomatida</taxon>
        <taxon>Trypanosomatidae</taxon>
        <taxon>Trypanosoma</taxon>
        <taxon>Schizotrypanum</taxon>
    </lineage>
</organism>
<keyword evidence="2" id="KW-1185">Reference proteome</keyword>
<gene>
    <name evidence="1" type="ORF">Tc00.1047053511771.199</name>
</gene>
<dbReference type="InParanoid" id="Q4DUJ0"/>
<dbReference type="EMBL" id="AAHK01000166">
    <property type="protein sequence ID" value="EAN96197.1"/>
    <property type="molecule type" value="Genomic_DNA"/>
</dbReference>
<reference evidence="1 2" key="1">
    <citation type="journal article" date="2005" name="Science">
        <title>The genome sequence of Trypanosoma cruzi, etiologic agent of Chagas disease.</title>
        <authorList>
            <person name="El-Sayed N.M."/>
            <person name="Myler P.J."/>
            <person name="Bartholomeu D.C."/>
            <person name="Nilsson D."/>
            <person name="Aggarwal G."/>
            <person name="Tran A.N."/>
            <person name="Ghedin E."/>
            <person name="Worthey E.A."/>
            <person name="Delcher A.L."/>
            <person name="Blandin G."/>
            <person name="Westenberger S.J."/>
            <person name="Caler E."/>
            <person name="Cerqueira G.C."/>
            <person name="Branche C."/>
            <person name="Haas B."/>
            <person name="Anupama A."/>
            <person name="Arner E."/>
            <person name="Aslund L."/>
            <person name="Attipoe P."/>
            <person name="Bontempi E."/>
            <person name="Bringaud F."/>
            <person name="Burton P."/>
            <person name="Cadag E."/>
            <person name="Campbell D.A."/>
            <person name="Carrington M."/>
            <person name="Crabtree J."/>
            <person name="Darban H."/>
            <person name="da Silveira J.F."/>
            <person name="de Jong P."/>
            <person name="Edwards K."/>
            <person name="Englund P.T."/>
            <person name="Fazelina G."/>
            <person name="Feldblyum T."/>
            <person name="Ferella M."/>
            <person name="Frasch A.C."/>
            <person name="Gull K."/>
            <person name="Horn D."/>
            <person name="Hou L."/>
            <person name="Huang Y."/>
            <person name="Kindlund E."/>
            <person name="Klingbeil M."/>
            <person name="Kluge S."/>
            <person name="Koo H."/>
            <person name="Lacerda D."/>
            <person name="Levin M.J."/>
            <person name="Lorenzi H."/>
            <person name="Louie T."/>
            <person name="Machado C.R."/>
            <person name="McCulloch R."/>
            <person name="McKenna A."/>
            <person name="Mizuno Y."/>
            <person name="Mottram J.C."/>
            <person name="Nelson S."/>
            <person name="Ochaya S."/>
            <person name="Osoegawa K."/>
            <person name="Pai G."/>
            <person name="Parsons M."/>
            <person name="Pentony M."/>
            <person name="Pettersson U."/>
            <person name="Pop M."/>
            <person name="Ramirez J.L."/>
            <person name="Rinta J."/>
            <person name="Robertson L."/>
            <person name="Salzberg S.L."/>
            <person name="Sanchez D.O."/>
            <person name="Seyler A."/>
            <person name="Sharma R."/>
            <person name="Shetty J."/>
            <person name="Simpson A.J."/>
            <person name="Sisk E."/>
            <person name="Tammi M.T."/>
            <person name="Tarleton R."/>
            <person name="Teixeira S."/>
            <person name="Van Aken S."/>
            <person name="Vogt C."/>
            <person name="Ward P.N."/>
            <person name="Wickstead B."/>
            <person name="Wortman J."/>
            <person name="White O."/>
            <person name="Fraser C.M."/>
            <person name="Stuart K.D."/>
            <person name="Andersson B."/>
        </authorList>
    </citation>
    <scope>NUCLEOTIDE SEQUENCE [LARGE SCALE GENOMIC DNA]</scope>
    <source>
        <strain evidence="1 2">CL Brener</strain>
    </source>
</reference>
<protein>
    <submittedName>
        <fullName evidence="1">Uncharacterized protein</fullName>
    </submittedName>
</protein>
<proteinExistence type="predicted"/>
<dbReference type="AlphaFoldDB" id="Q4DUJ0"/>
<sequence length="195" mass="21796">MCSTMVAGVRPWELFESSQCKRRNGHCTALCFFVWVAAPPRPIEMMEYLLYFHFACATQLPLLGHGDCVLVARAASSAVVPSLCWGSGRATALVEWRPSGRGKAPTAAECDSLCRRRSGGMVSLLPRTTEMDEDRTAPLSTFFIIAFFCRHTHRTAATRPPSRRLRANRTVQLTWTLVPRDWGPPPCFFIPSFCV</sequence>
<evidence type="ECO:0000313" key="1">
    <source>
        <dbReference type="EMBL" id="EAN96197.1"/>
    </source>
</evidence>